<proteinExistence type="predicted"/>
<comment type="caution">
    <text evidence="3">The sequence shown here is derived from an EMBL/GenBank/DDBJ whole genome shotgun (WGS) entry which is preliminary data.</text>
</comment>
<dbReference type="InterPro" id="IPR014756">
    <property type="entry name" value="Ig_E-set"/>
</dbReference>
<dbReference type="EMBL" id="BLAL01000005">
    <property type="protein sequence ID" value="GES73155.1"/>
    <property type="molecule type" value="Genomic_DNA"/>
</dbReference>
<reference evidence="3 5" key="1">
    <citation type="submission" date="2017-11" db="EMBL/GenBank/DDBJ databases">
        <title>The genome of Rhizophagus clarus HR1 reveals common genetic basis of auxotrophy among arbuscular mycorrhizal fungi.</title>
        <authorList>
            <person name="Kobayashi Y."/>
        </authorList>
    </citation>
    <scope>NUCLEOTIDE SEQUENCE [LARGE SCALE GENOMIC DNA]</scope>
    <source>
        <strain evidence="3 5">HR1</strain>
    </source>
</reference>
<reference evidence="4" key="2">
    <citation type="submission" date="2019-10" db="EMBL/GenBank/DDBJ databases">
        <title>Conservation and host-specific expression of non-tandemly repeated heterogenous ribosome RNA gene in arbuscular mycorrhizal fungi.</title>
        <authorList>
            <person name="Maeda T."/>
            <person name="Kobayashi Y."/>
            <person name="Nakagawa T."/>
            <person name="Ezawa T."/>
            <person name="Yamaguchi K."/>
            <person name="Bino T."/>
            <person name="Nishimoto Y."/>
            <person name="Shigenobu S."/>
            <person name="Kawaguchi M."/>
        </authorList>
    </citation>
    <scope>NUCLEOTIDE SEQUENCE</scope>
    <source>
        <strain evidence="4">HR1</strain>
    </source>
</reference>
<dbReference type="Proteomes" id="UP000247702">
    <property type="component" value="Unassembled WGS sequence"/>
</dbReference>
<dbReference type="SMART" id="SM00737">
    <property type="entry name" value="ML"/>
    <property type="match status" value="1"/>
</dbReference>
<dbReference type="SUPFAM" id="SSF81296">
    <property type="entry name" value="E set domains"/>
    <property type="match status" value="1"/>
</dbReference>
<evidence type="ECO:0000256" key="1">
    <source>
        <dbReference type="ARBA" id="ARBA00016056"/>
    </source>
</evidence>
<dbReference type="InterPro" id="IPR003172">
    <property type="entry name" value="ML_dom"/>
</dbReference>
<evidence type="ECO:0000313" key="3">
    <source>
        <dbReference type="EMBL" id="GBB90352.1"/>
    </source>
</evidence>
<organism evidence="3 5">
    <name type="scientific">Rhizophagus clarus</name>
    <dbReference type="NCBI Taxonomy" id="94130"/>
    <lineage>
        <taxon>Eukaryota</taxon>
        <taxon>Fungi</taxon>
        <taxon>Fungi incertae sedis</taxon>
        <taxon>Mucoromycota</taxon>
        <taxon>Glomeromycotina</taxon>
        <taxon>Glomeromycetes</taxon>
        <taxon>Glomerales</taxon>
        <taxon>Glomeraceae</taxon>
        <taxon>Rhizophagus</taxon>
    </lineage>
</organism>
<gene>
    <name evidence="4" type="ORF">RCL2_000069600</name>
    <name evidence="3" type="ORF">RclHR1_17290005</name>
</gene>
<keyword evidence="5" id="KW-1185">Reference proteome</keyword>
<evidence type="ECO:0000313" key="5">
    <source>
        <dbReference type="Proteomes" id="UP000247702"/>
    </source>
</evidence>
<protein>
    <recommendedName>
        <fullName evidence="1">Phosphatidylglycerol/phosphatidylinositol transfer protein</fullName>
    </recommendedName>
</protein>
<dbReference type="EMBL" id="BEXD01000812">
    <property type="protein sequence ID" value="GBB90352.1"/>
    <property type="molecule type" value="Genomic_DNA"/>
</dbReference>
<dbReference type="OrthoDB" id="2306308at2759"/>
<name>A0A2Z6QNQ6_9GLOM</name>
<feature type="domain" description="MD-2-related lipid-recognition" evidence="2">
    <location>
        <begin position="7"/>
        <end position="125"/>
    </location>
</feature>
<sequence length="131" mass="14426">MTDASQLSQCSGNYPDPVIVTIIPDPPVFGQNIQFIVSLVPYITVEVGAFVDIQVNKPDMIIPFSVQQDICNDNYVNCPIPASNQQYHYTSPTYFLNGTESFTTYVKARLVNPDNTILSCVEGIFTILGGN</sequence>
<dbReference type="Proteomes" id="UP000615446">
    <property type="component" value="Unassembled WGS sequence"/>
</dbReference>
<dbReference type="Gene3D" id="2.60.40.770">
    <property type="match status" value="1"/>
</dbReference>
<dbReference type="AlphaFoldDB" id="A0A2Z6QNQ6"/>
<accession>A0A2Z6QNQ6</accession>
<dbReference type="Pfam" id="PF02221">
    <property type="entry name" value="E1_DerP2_DerF2"/>
    <property type="match status" value="1"/>
</dbReference>
<evidence type="ECO:0000259" key="2">
    <source>
        <dbReference type="SMART" id="SM00737"/>
    </source>
</evidence>
<evidence type="ECO:0000313" key="4">
    <source>
        <dbReference type="EMBL" id="GES73155.1"/>
    </source>
</evidence>